<organism evidence="5 6">
    <name type="scientific">Fructobacillus americanaquae</name>
    <dbReference type="NCBI Taxonomy" id="2940302"/>
    <lineage>
        <taxon>Bacteria</taxon>
        <taxon>Bacillati</taxon>
        <taxon>Bacillota</taxon>
        <taxon>Bacilli</taxon>
        <taxon>Lactobacillales</taxon>
        <taxon>Lactobacillaceae</taxon>
        <taxon>Fructobacillus</taxon>
    </lineage>
</organism>
<evidence type="ECO:0000256" key="2">
    <source>
        <dbReference type="ARBA" id="ARBA00022801"/>
    </source>
</evidence>
<evidence type="ECO:0008006" key="7">
    <source>
        <dbReference type="Google" id="ProtNLM"/>
    </source>
</evidence>
<feature type="region of interest" description="Disordered" evidence="4">
    <location>
        <begin position="211"/>
        <end position="283"/>
    </location>
</feature>
<reference evidence="5" key="1">
    <citation type="submission" date="2022-05" db="EMBL/GenBank/DDBJ databases">
        <authorList>
            <person name="Oliphant S.A."/>
            <person name="Watson-Haigh N.S."/>
            <person name="Sumby K.M."/>
            <person name="Gardner J.M."/>
            <person name="Jiranek V."/>
        </authorList>
    </citation>
    <scope>NUCLEOTIDE SEQUENCE</scope>
    <source>
        <strain evidence="5">KI3_B9</strain>
    </source>
</reference>
<dbReference type="InterPro" id="IPR002053">
    <property type="entry name" value="Glyco_hydro_25"/>
</dbReference>
<dbReference type="Gene3D" id="3.20.20.80">
    <property type="entry name" value="Glycosidases"/>
    <property type="match status" value="1"/>
</dbReference>
<dbReference type="PANTHER" id="PTHR34135:SF2">
    <property type="entry name" value="LYSOZYME"/>
    <property type="match status" value="1"/>
</dbReference>
<keyword evidence="3" id="KW-0326">Glycosidase</keyword>
<name>A0ABY5BZW4_9LACO</name>
<proteinExistence type="inferred from homology"/>
<dbReference type="EMBL" id="CP097122">
    <property type="protein sequence ID" value="USS92049.1"/>
    <property type="molecule type" value="Genomic_DNA"/>
</dbReference>
<dbReference type="SUPFAM" id="SSF51445">
    <property type="entry name" value="(Trans)glycosidases"/>
    <property type="match status" value="1"/>
</dbReference>
<feature type="compositionally biased region" description="Low complexity" evidence="4">
    <location>
        <begin position="233"/>
        <end position="244"/>
    </location>
</feature>
<keyword evidence="6" id="KW-1185">Reference proteome</keyword>
<dbReference type="SMART" id="SM00641">
    <property type="entry name" value="Glyco_25"/>
    <property type="match status" value="1"/>
</dbReference>
<feature type="compositionally biased region" description="Low complexity" evidence="4">
    <location>
        <begin position="253"/>
        <end position="281"/>
    </location>
</feature>
<dbReference type="Pfam" id="PF01183">
    <property type="entry name" value="Glyco_hydro_25"/>
    <property type="match status" value="1"/>
</dbReference>
<accession>A0ABY5BZW4</accession>
<dbReference type="RefSeq" id="WP_252773853.1">
    <property type="nucleotide sequence ID" value="NZ_CP097122.1"/>
</dbReference>
<dbReference type="PROSITE" id="PS51904">
    <property type="entry name" value="GLYCOSYL_HYDROL_F25_2"/>
    <property type="match status" value="1"/>
</dbReference>
<dbReference type="InterPro" id="IPR018077">
    <property type="entry name" value="Glyco_hydro_fam25_subgr"/>
</dbReference>
<evidence type="ECO:0000313" key="6">
    <source>
        <dbReference type="Proteomes" id="UP001056093"/>
    </source>
</evidence>
<comment type="similarity">
    <text evidence="1">Belongs to the glycosyl hydrolase 25 family.</text>
</comment>
<sequence>MLKIADVSSYQGNNINGILGANDGVIVKATQSTDYVNPSYQAQVDATRTAGKKLGVYHFIQGNVDVNSQAQHFLDTIGDLATDDQVPLILDFENNSNYPVLSGNEPRQFADYVFNKTGKKIWLYISNSDIRGGGHGYYWSDMQDNPVWVAGYPLNDGSGYSQDLQDWADQHYFSNLPWWGENVTMWQFDSNPYDQSVFYGDQSTWDKLSQRVNKPVEQPAPAPQPEPQPQPSPTVTQPTEPESTAASTAPVQSESASTSTSATNESSSATSTSDNSANSDSKPTGVHEYNASFLLKVANAIIDFFNHLFKK</sequence>
<evidence type="ECO:0000256" key="4">
    <source>
        <dbReference type="SAM" id="MobiDB-lite"/>
    </source>
</evidence>
<dbReference type="PANTHER" id="PTHR34135">
    <property type="entry name" value="LYSOZYME"/>
    <property type="match status" value="1"/>
</dbReference>
<protein>
    <recommendedName>
        <fullName evidence="7">Lysozyme</fullName>
    </recommendedName>
</protein>
<feature type="compositionally biased region" description="Pro residues" evidence="4">
    <location>
        <begin position="218"/>
        <end position="232"/>
    </location>
</feature>
<keyword evidence="2" id="KW-0378">Hydrolase</keyword>
<evidence type="ECO:0000313" key="5">
    <source>
        <dbReference type="EMBL" id="USS92049.1"/>
    </source>
</evidence>
<evidence type="ECO:0000256" key="3">
    <source>
        <dbReference type="ARBA" id="ARBA00023295"/>
    </source>
</evidence>
<gene>
    <name evidence="5" type="ORF">M3M36_00055</name>
</gene>
<evidence type="ECO:0000256" key="1">
    <source>
        <dbReference type="ARBA" id="ARBA00010646"/>
    </source>
</evidence>
<dbReference type="InterPro" id="IPR017853">
    <property type="entry name" value="GH"/>
</dbReference>
<dbReference type="Proteomes" id="UP001056093">
    <property type="component" value="Chromosome"/>
</dbReference>